<feature type="compositionally biased region" description="Basic residues" evidence="2">
    <location>
        <begin position="56"/>
        <end position="69"/>
    </location>
</feature>
<evidence type="ECO:0000313" key="4">
    <source>
        <dbReference type="EMBL" id="PVI00093.1"/>
    </source>
</evidence>
<dbReference type="GO" id="GO:0008270">
    <property type="term" value="F:zinc ion binding"/>
    <property type="evidence" value="ECO:0007669"/>
    <property type="project" value="InterPro"/>
</dbReference>
<dbReference type="PANTHER" id="PTHR38791">
    <property type="entry name" value="ZN(II)2CYS6 TRANSCRIPTION FACTOR (EUROFUNG)-RELATED-RELATED"/>
    <property type="match status" value="1"/>
</dbReference>
<gene>
    <name evidence="4" type="ORF">DM02DRAFT_642649</name>
</gene>
<name>A0A2V1DPD8_9PLEO</name>
<accession>A0A2V1DPD8</accession>
<proteinExistence type="predicted"/>
<dbReference type="Gene3D" id="4.10.240.10">
    <property type="entry name" value="Zn(2)-C6 fungal-type DNA-binding domain"/>
    <property type="match status" value="1"/>
</dbReference>
<organism evidence="4 5">
    <name type="scientific">Periconia macrospinosa</name>
    <dbReference type="NCBI Taxonomy" id="97972"/>
    <lineage>
        <taxon>Eukaryota</taxon>
        <taxon>Fungi</taxon>
        <taxon>Dikarya</taxon>
        <taxon>Ascomycota</taxon>
        <taxon>Pezizomycotina</taxon>
        <taxon>Dothideomycetes</taxon>
        <taxon>Pleosporomycetidae</taxon>
        <taxon>Pleosporales</taxon>
        <taxon>Massarineae</taxon>
        <taxon>Periconiaceae</taxon>
        <taxon>Periconia</taxon>
    </lineage>
</organism>
<sequence>MPYTGKPSKGCDMCKSRRIKCDETKPICNNCIKSGRRCPGYREEFDIMFRDENKAMAKKVRNSSRRRGQSSRSVTPSSPHGSPLPTSYTDPQLDQLEAPPFPDVPVNLGHSVWHSLLSNLEHALPATVRVAPEYEAVPFFFRNFVPLPQRADSMRGYLNLLLPLYNRTLPSSTLHLATKAVSLAAYGNYPGKQQLMSDAARAYGEALGKLNEDLRDPVAGRSDETILAILLFSLYENLSSTDDTLQAWGNHVDGAVALVKLRGAAQFQDPTSHEVFRAVRSMMVMNCMQRSKPVDFDPFPGGEGWVGSDVKEENPANRLTLICINLPNIRARASRLIQSPYNTTLESEALNILHSARTVEESLQNWYETLPEVWRPQLIGVESKAANAEIWPGEQHVYPDVSIASIVNDYRVCRIFCQHVIMHCATWLSVNPVHQLINSYNRAAFTIQQTANDIAACVPFHLSYDMQPVAKMLGQERIAAEGYGGYSLVWPLYVAAHAQTVPHEQKMWFLDRLHYIGKEFGLSNVQVLVMAKQHVLTCGPLFP</sequence>
<feature type="region of interest" description="Disordered" evidence="2">
    <location>
        <begin position="56"/>
        <end position="101"/>
    </location>
</feature>
<evidence type="ECO:0000256" key="2">
    <source>
        <dbReference type="SAM" id="MobiDB-lite"/>
    </source>
</evidence>
<dbReference type="Pfam" id="PF11951">
    <property type="entry name" value="Fungal_trans_2"/>
    <property type="match status" value="1"/>
</dbReference>
<feature type="compositionally biased region" description="Polar residues" evidence="2">
    <location>
        <begin position="74"/>
        <end position="92"/>
    </location>
</feature>
<dbReference type="EMBL" id="KZ805379">
    <property type="protein sequence ID" value="PVI00093.1"/>
    <property type="molecule type" value="Genomic_DNA"/>
</dbReference>
<reference evidence="4 5" key="1">
    <citation type="journal article" date="2018" name="Sci. Rep.">
        <title>Comparative genomics provides insights into the lifestyle and reveals functional heterogeneity of dark septate endophytic fungi.</title>
        <authorList>
            <person name="Knapp D.G."/>
            <person name="Nemeth J.B."/>
            <person name="Barry K."/>
            <person name="Hainaut M."/>
            <person name="Henrissat B."/>
            <person name="Johnson J."/>
            <person name="Kuo A."/>
            <person name="Lim J.H.P."/>
            <person name="Lipzen A."/>
            <person name="Nolan M."/>
            <person name="Ohm R.A."/>
            <person name="Tamas L."/>
            <person name="Grigoriev I.V."/>
            <person name="Spatafora J.W."/>
            <person name="Nagy L.G."/>
            <person name="Kovacs G.M."/>
        </authorList>
    </citation>
    <scope>NUCLEOTIDE SEQUENCE [LARGE SCALE GENOMIC DNA]</scope>
    <source>
        <strain evidence="4 5">DSE2036</strain>
    </source>
</reference>
<dbReference type="InterPro" id="IPR036864">
    <property type="entry name" value="Zn2-C6_fun-type_DNA-bd_sf"/>
</dbReference>
<dbReference type="InterPro" id="IPR001138">
    <property type="entry name" value="Zn2Cys6_DnaBD"/>
</dbReference>
<dbReference type="Proteomes" id="UP000244855">
    <property type="component" value="Unassembled WGS sequence"/>
</dbReference>
<evidence type="ECO:0000313" key="5">
    <source>
        <dbReference type="Proteomes" id="UP000244855"/>
    </source>
</evidence>
<dbReference type="SUPFAM" id="SSF57701">
    <property type="entry name" value="Zn2/Cys6 DNA-binding domain"/>
    <property type="match status" value="1"/>
</dbReference>
<dbReference type="Pfam" id="PF00172">
    <property type="entry name" value="Zn_clus"/>
    <property type="match status" value="1"/>
</dbReference>
<dbReference type="CDD" id="cd00067">
    <property type="entry name" value="GAL4"/>
    <property type="match status" value="1"/>
</dbReference>
<dbReference type="SMART" id="SM00066">
    <property type="entry name" value="GAL4"/>
    <property type="match status" value="1"/>
</dbReference>
<dbReference type="PROSITE" id="PS00463">
    <property type="entry name" value="ZN2_CY6_FUNGAL_1"/>
    <property type="match status" value="1"/>
</dbReference>
<dbReference type="PANTHER" id="PTHR38791:SF13">
    <property type="entry name" value="ZN(2)-C6 FUNGAL-TYPE DOMAIN-CONTAINING PROTEIN"/>
    <property type="match status" value="1"/>
</dbReference>
<dbReference type="AlphaFoldDB" id="A0A2V1DPD8"/>
<dbReference type="InterPro" id="IPR053175">
    <property type="entry name" value="DHMBA_Reg_Transcription_Factor"/>
</dbReference>
<evidence type="ECO:0000256" key="1">
    <source>
        <dbReference type="ARBA" id="ARBA00023242"/>
    </source>
</evidence>
<feature type="domain" description="Zn(2)-C6 fungal-type" evidence="3">
    <location>
        <begin position="10"/>
        <end position="38"/>
    </location>
</feature>
<protein>
    <recommendedName>
        <fullName evidence="3">Zn(2)-C6 fungal-type domain-containing protein</fullName>
    </recommendedName>
</protein>
<dbReference type="PROSITE" id="PS50048">
    <property type="entry name" value="ZN2_CY6_FUNGAL_2"/>
    <property type="match status" value="1"/>
</dbReference>
<dbReference type="STRING" id="97972.A0A2V1DPD8"/>
<dbReference type="GO" id="GO:0000981">
    <property type="term" value="F:DNA-binding transcription factor activity, RNA polymerase II-specific"/>
    <property type="evidence" value="ECO:0007669"/>
    <property type="project" value="InterPro"/>
</dbReference>
<keyword evidence="1" id="KW-0539">Nucleus</keyword>
<evidence type="ECO:0000259" key="3">
    <source>
        <dbReference type="PROSITE" id="PS50048"/>
    </source>
</evidence>
<dbReference type="OrthoDB" id="4491390at2759"/>
<keyword evidence="5" id="KW-1185">Reference proteome</keyword>
<dbReference type="InterPro" id="IPR021858">
    <property type="entry name" value="Fun_TF"/>
</dbReference>